<dbReference type="PANTHER" id="PTHR43861">
    <property type="entry name" value="TRANS-ACONITATE 2-METHYLTRANSFERASE-RELATED"/>
    <property type="match status" value="1"/>
</dbReference>
<evidence type="ECO:0000313" key="5">
    <source>
        <dbReference type="EMBL" id="SJK85612.1"/>
    </source>
</evidence>
<evidence type="ECO:0000256" key="1">
    <source>
        <dbReference type="ARBA" id="ARBA00022603"/>
    </source>
</evidence>
<dbReference type="PANTHER" id="PTHR43861:SF1">
    <property type="entry name" value="TRANS-ACONITATE 2-METHYLTRANSFERASE"/>
    <property type="match status" value="1"/>
</dbReference>
<accession>A0A1N5WNL4</accession>
<reference evidence="6" key="3">
    <citation type="submission" date="2016-06" db="EMBL/GenBank/DDBJ databases">
        <authorList>
            <person name="Toshchakov V.S."/>
        </authorList>
    </citation>
    <scope>NUCLEOTIDE SEQUENCE [LARGE SCALE GENOMIC DNA]</scope>
    <source>
        <strain>PM4 (JCM 30641</strain>
        <strain evidence="6">\VKM B-2940)</strain>
    </source>
</reference>
<reference evidence="4 7" key="1">
    <citation type="submission" date="2016-04" db="EMBL/GenBank/DDBJ databases">
        <authorList>
            <person name="Evans L.H."/>
            <person name="Alamgir A."/>
            <person name="Owens N."/>
            <person name="Weber N.D."/>
            <person name="Virtaneva K."/>
            <person name="Barbian K."/>
            <person name="Babar A."/>
            <person name="Rosenke K."/>
        </authorList>
    </citation>
    <scope>NUCLEOTIDE SEQUENCE [LARGE SCALE GENOMIC DNA]</scope>
    <source>
        <strain evidence="4">S5</strain>
        <strain evidence="7">S5(T) (JCM 30642 \VKM B-2941)</strain>
    </source>
</reference>
<dbReference type="EMBL" id="LT671858">
    <property type="protein sequence ID" value="SIM86275.1"/>
    <property type="molecule type" value="Genomic_DNA"/>
</dbReference>
<dbReference type="GeneID" id="41589132"/>
<evidence type="ECO:0000313" key="4">
    <source>
        <dbReference type="EMBL" id="SIM86275.1"/>
    </source>
</evidence>
<evidence type="ECO:0000313" key="6">
    <source>
        <dbReference type="Proteomes" id="UP000187822"/>
    </source>
</evidence>
<dbReference type="AlphaFoldDB" id="A0A1N5WNL4"/>
<dbReference type="InterPro" id="IPR029063">
    <property type="entry name" value="SAM-dependent_MTases_sf"/>
</dbReference>
<evidence type="ECO:0000259" key="3">
    <source>
        <dbReference type="Pfam" id="PF13649"/>
    </source>
</evidence>
<keyword evidence="6" id="KW-1185">Reference proteome</keyword>
<dbReference type="KEGG" id="cdiv:CPM_1835"/>
<organism evidence="4 7">
    <name type="scientific">Cuniculiplasma divulgatum</name>
    <dbReference type="NCBI Taxonomy" id="1673428"/>
    <lineage>
        <taxon>Archaea</taxon>
        <taxon>Methanobacteriati</taxon>
        <taxon>Thermoplasmatota</taxon>
        <taxon>Thermoplasmata</taxon>
        <taxon>Thermoplasmatales</taxon>
        <taxon>Cuniculiplasmataceae</taxon>
        <taxon>Cuniculiplasma</taxon>
    </lineage>
</organism>
<dbReference type="InterPro" id="IPR041698">
    <property type="entry name" value="Methyltransf_25"/>
</dbReference>
<sequence length="202" mass="23387">MQKKDDRTIKAYDIYSEVYDAETADFWDGFPKDIIQDFKSNLKGSRVVDLGSGPGRDAVLLREVGLDVLCVDASAKMAEQTRKKGFTTIISDLRDLKLDMSGYDGVWAYSSLIHISFEESRKLLMKLSESMNEGTVMLLGLIRGERNEERKMGDSNYVRYFEMYTEDKIRDLLKGTHFETVEMKTYQPKNHVYMNYLLKLKK</sequence>
<protein>
    <submittedName>
        <fullName evidence="4">SAM-dependent methyltransferase</fullName>
    </submittedName>
</protein>
<feature type="domain" description="Methyltransferase" evidence="3">
    <location>
        <begin position="47"/>
        <end position="132"/>
    </location>
</feature>
<dbReference type="GO" id="GO:0032259">
    <property type="term" value="P:methylation"/>
    <property type="evidence" value="ECO:0007669"/>
    <property type="project" value="UniProtKB-KW"/>
</dbReference>
<dbReference type="CDD" id="cd02440">
    <property type="entry name" value="AdoMet_MTases"/>
    <property type="match status" value="1"/>
</dbReference>
<dbReference type="SUPFAM" id="SSF53335">
    <property type="entry name" value="S-adenosyl-L-methionine-dependent methyltransferases"/>
    <property type="match status" value="1"/>
</dbReference>
<keyword evidence="1 4" id="KW-0489">Methyltransferase</keyword>
<dbReference type="Proteomes" id="UP000187822">
    <property type="component" value="Chromosome I"/>
</dbReference>
<dbReference type="OrthoDB" id="56895at2157"/>
<dbReference type="GO" id="GO:0008168">
    <property type="term" value="F:methyltransferase activity"/>
    <property type="evidence" value="ECO:0007669"/>
    <property type="project" value="UniProtKB-KW"/>
</dbReference>
<dbReference type="Gene3D" id="3.40.50.150">
    <property type="entry name" value="Vaccinia Virus protein VP39"/>
    <property type="match status" value="1"/>
</dbReference>
<dbReference type="EMBL" id="LT719092">
    <property type="protein sequence ID" value="SJK85612.1"/>
    <property type="molecule type" value="Genomic_DNA"/>
</dbReference>
<dbReference type="Pfam" id="PF13649">
    <property type="entry name" value="Methyltransf_25"/>
    <property type="match status" value="1"/>
</dbReference>
<dbReference type="STRING" id="1673428.CPM_1835"/>
<keyword evidence="2 4" id="KW-0808">Transferase</keyword>
<name>A0A1N5WNL4_9ARCH</name>
<reference evidence="5" key="2">
    <citation type="submission" date="2016-06" db="EMBL/GenBank/DDBJ databases">
        <authorList>
            <person name="Olsen C.W."/>
            <person name="Carey S."/>
            <person name="Hinshaw L."/>
            <person name="Karasin A.I."/>
        </authorList>
    </citation>
    <scope>NUCLEOTIDE SEQUENCE [LARGE SCALE GENOMIC DNA]</scope>
    <source>
        <strain evidence="5">PM4</strain>
    </source>
</reference>
<proteinExistence type="predicted"/>
<evidence type="ECO:0000313" key="7">
    <source>
        <dbReference type="Proteomes" id="UP000195607"/>
    </source>
</evidence>
<dbReference type="RefSeq" id="WP_021789732.1">
    <property type="nucleotide sequence ID" value="NZ_LT671858.1"/>
</dbReference>
<gene>
    <name evidence="5" type="ORF">CPM_1835</name>
    <name evidence="4" type="ORF">CSP5_1896</name>
</gene>
<dbReference type="Proteomes" id="UP000195607">
    <property type="component" value="Chromosome I"/>
</dbReference>
<evidence type="ECO:0000256" key="2">
    <source>
        <dbReference type="ARBA" id="ARBA00022679"/>
    </source>
</evidence>